<evidence type="ECO:0000256" key="9">
    <source>
        <dbReference type="ARBA" id="ARBA00022917"/>
    </source>
</evidence>
<dbReference type="CDD" id="cd00673">
    <property type="entry name" value="AlaRS_core"/>
    <property type="match status" value="1"/>
</dbReference>
<dbReference type="RefSeq" id="WP_115169674.1">
    <property type="nucleotide sequence ID" value="NZ_UGYW01000002.1"/>
</dbReference>
<keyword evidence="4 11" id="KW-0479">Metal-binding</keyword>
<dbReference type="Pfam" id="PF07973">
    <property type="entry name" value="tRNA_SAD"/>
    <property type="match status" value="1"/>
</dbReference>
<evidence type="ECO:0000313" key="13">
    <source>
        <dbReference type="EMBL" id="SUJ04854.1"/>
    </source>
</evidence>
<dbReference type="SUPFAM" id="SSF55681">
    <property type="entry name" value="Class II aaRS and biotin synthetases"/>
    <property type="match status" value="1"/>
</dbReference>
<keyword evidence="3 11" id="KW-0436">Ligase</keyword>
<evidence type="ECO:0000256" key="7">
    <source>
        <dbReference type="ARBA" id="ARBA00022840"/>
    </source>
</evidence>
<dbReference type="InterPro" id="IPR002318">
    <property type="entry name" value="Ala-tRNA-lgiase_IIc"/>
</dbReference>
<keyword evidence="11" id="KW-0963">Cytoplasm</keyword>
<dbReference type="PRINTS" id="PR00980">
    <property type="entry name" value="TRNASYNTHALA"/>
</dbReference>
<gene>
    <name evidence="11 13" type="primary">alaS</name>
    <name evidence="13" type="ORF">NCTC11388_01502</name>
</gene>
<dbReference type="InterPro" id="IPR045864">
    <property type="entry name" value="aa-tRNA-synth_II/BPL/LPL"/>
</dbReference>
<dbReference type="GO" id="GO:0005737">
    <property type="term" value="C:cytoplasm"/>
    <property type="evidence" value="ECO:0007669"/>
    <property type="project" value="UniProtKB-SubCell"/>
</dbReference>
<comment type="domain">
    <text evidence="11">Consists of three domains; the N-terminal catalytic domain, the editing domain and the C-terminal C-Ala domain. The editing domain removes incorrectly charged amino acids, while the C-Ala domain, along with tRNA(Ala), serves as a bridge to cooperatively bring together the editing and aminoacylation centers thus stimulating deacylation of misacylated tRNAs.</text>
</comment>
<feature type="domain" description="Alanyl-transfer RNA synthetases family profile" evidence="12">
    <location>
        <begin position="1"/>
        <end position="707"/>
    </location>
</feature>
<dbReference type="GO" id="GO:0005524">
    <property type="term" value="F:ATP binding"/>
    <property type="evidence" value="ECO:0007669"/>
    <property type="project" value="UniProtKB-UniRule"/>
</dbReference>
<evidence type="ECO:0000259" key="12">
    <source>
        <dbReference type="PROSITE" id="PS50860"/>
    </source>
</evidence>
<feature type="binding site" evidence="11">
    <location>
        <position position="668"/>
    </location>
    <ligand>
        <name>Zn(2+)</name>
        <dbReference type="ChEBI" id="CHEBI:29105"/>
    </ligand>
</feature>
<dbReference type="InterPro" id="IPR023033">
    <property type="entry name" value="Ala_tRNA_ligase_euk/bac"/>
</dbReference>
<dbReference type="GO" id="GO:0004813">
    <property type="term" value="F:alanine-tRNA ligase activity"/>
    <property type="evidence" value="ECO:0007669"/>
    <property type="project" value="UniProtKB-UniRule"/>
</dbReference>
<accession>A0A380BPS6</accession>
<evidence type="ECO:0000256" key="2">
    <source>
        <dbReference type="ARBA" id="ARBA00022555"/>
    </source>
</evidence>
<dbReference type="InterPro" id="IPR018162">
    <property type="entry name" value="Ala-tRNA-ligase_IIc_anticod-bd"/>
</dbReference>
<evidence type="ECO:0000256" key="5">
    <source>
        <dbReference type="ARBA" id="ARBA00022741"/>
    </source>
</evidence>
<dbReference type="Pfam" id="PF01411">
    <property type="entry name" value="tRNA-synt_2c"/>
    <property type="match status" value="1"/>
</dbReference>
<dbReference type="InterPro" id="IPR018164">
    <property type="entry name" value="Ala-tRNA-synth_IIc_N"/>
</dbReference>
<keyword evidence="10 11" id="KW-0030">Aminoacyl-tRNA synthetase</keyword>
<comment type="similarity">
    <text evidence="1 11">Belongs to the class-II aminoacyl-tRNA synthetase family.</text>
</comment>
<dbReference type="SMART" id="SM00863">
    <property type="entry name" value="tRNA_SAD"/>
    <property type="match status" value="1"/>
</dbReference>
<dbReference type="FunFam" id="3.30.980.10:FF:000004">
    <property type="entry name" value="Alanine--tRNA ligase, cytoplasmic"/>
    <property type="match status" value="1"/>
</dbReference>
<comment type="function">
    <text evidence="11">Catalyzes the attachment of alanine to tRNA(Ala) in a two-step reaction: alanine is first activated by ATP to form Ala-AMP and then transferred to the acceptor end of tRNA(Ala). Also edits incorrectly charged Ser-tRNA(Ala) and Gly-tRNA(Ala) via its editing domain.</text>
</comment>
<dbReference type="InterPro" id="IPR012947">
    <property type="entry name" value="tRNA_SAD"/>
</dbReference>
<dbReference type="GO" id="GO:0002161">
    <property type="term" value="F:aminoacyl-tRNA deacylase activity"/>
    <property type="evidence" value="ECO:0007669"/>
    <property type="project" value="TreeGrafter"/>
</dbReference>
<dbReference type="NCBIfam" id="TIGR00344">
    <property type="entry name" value="alaS"/>
    <property type="match status" value="1"/>
</dbReference>
<keyword evidence="5 11" id="KW-0547">Nucleotide-binding</keyword>
<reference evidence="13 14" key="1">
    <citation type="submission" date="2018-06" db="EMBL/GenBank/DDBJ databases">
        <authorList>
            <consortium name="Pathogen Informatics"/>
            <person name="Doyle S."/>
        </authorList>
    </citation>
    <scope>NUCLEOTIDE SEQUENCE [LARGE SCALE GENOMIC DNA]</scope>
    <source>
        <strain evidence="13 14">NCTC11388</strain>
    </source>
</reference>
<dbReference type="Pfam" id="PF02272">
    <property type="entry name" value="DHHA1"/>
    <property type="match status" value="1"/>
</dbReference>
<dbReference type="SUPFAM" id="SSF50447">
    <property type="entry name" value="Translation proteins"/>
    <property type="match status" value="1"/>
</dbReference>
<comment type="subcellular location">
    <subcellularLocation>
        <location evidence="11">Cytoplasm</location>
    </subcellularLocation>
</comment>
<keyword evidence="7 11" id="KW-0067">ATP-binding</keyword>
<dbReference type="InterPro" id="IPR009000">
    <property type="entry name" value="Transl_B-barrel_sf"/>
</dbReference>
<evidence type="ECO:0000256" key="11">
    <source>
        <dbReference type="HAMAP-Rule" id="MF_00036"/>
    </source>
</evidence>
<dbReference type="PANTHER" id="PTHR11777">
    <property type="entry name" value="ALANYL-TRNA SYNTHETASE"/>
    <property type="match status" value="1"/>
</dbReference>
<dbReference type="PROSITE" id="PS50860">
    <property type="entry name" value="AA_TRNA_LIGASE_II_ALA"/>
    <property type="match status" value="1"/>
</dbReference>
<dbReference type="Gene3D" id="3.30.980.10">
    <property type="entry name" value="Threonyl-trna Synthetase, Chain A, domain 2"/>
    <property type="match status" value="1"/>
</dbReference>
<dbReference type="EMBL" id="UGYW01000002">
    <property type="protein sequence ID" value="SUJ04854.1"/>
    <property type="molecule type" value="Genomic_DNA"/>
</dbReference>
<dbReference type="Gene3D" id="3.30.54.20">
    <property type="match status" value="1"/>
</dbReference>
<dbReference type="FunFam" id="3.30.930.10:FF:000011">
    <property type="entry name" value="Alanine--tRNA ligase, cytoplasmic"/>
    <property type="match status" value="1"/>
</dbReference>
<proteinExistence type="inferred from homology"/>
<dbReference type="Gene3D" id="3.30.930.10">
    <property type="entry name" value="Bira Bifunctional Protein, Domain 2"/>
    <property type="match status" value="1"/>
</dbReference>
<keyword evidence="9 11" id="KW-0648">Protein biosynthesis</keyword>
<dbReference type="Proteomes" id="UP000254893">
    <property type="component" value="Unassembled WGS sequence"/>
</dbReference>
<protein>
    <recommendedName>
        <fullName evidence="11">Alanine--tRNA ligase</fullName>
        <ecNumber evidence="11">6.1.1.7</ecNumber>
    </recommendedName>
    <alternativeName>
        <fullName evidence="11">Alanyl-tRNA synthetase</fullName>
        <shortName evidence="11">AlaRS</shortName>
    </alternativeName>
</protein>
<dbReference type="Gene3D" id="3.10.310.40">
    <property type="match status" value="1"/>
</dbReference>
<dbReference type="SUPFAM" id="SSF55186">
    <property type="entry name" value="ThrRS/AlaRS common domain"/>
    <property type="match status" value="1"/>
</dbReference>
<feature type="binding site" evidence="11">
    <location>
        <position position="564"/>
    </location>
    <ligand>
        <name>Zn(2+)</name>
        <dbReference type="ChEBI" id="CHEBI:29105"/>
    </ligand>
</feature>
<dbReference type="InterPro" id="IPR018165">
    <property type="entry name" value="Ala-tRNA-synth_IIc_core"/>
</dbReference>
<dbReference type="GO" id="GO:0006419">
    <property type="term" value="P:alanyl-tRNA aminoacylation"/>
    <property type="evidence" value="ECO:0007669"/>
    <property type="project" value="UniProtKB-UniRule"/>
</dbReference>
<evidence type="ECO:0000256" key="10">
    <source>
        <dbReference type="ARBA" id="ARBA00023146"/>
    </source>
</evidence>
<evidence type="ECO:0000256" key="4">
    <source>
        <dbReference type="ARBA" id="ARBA00022723"/>
    </source>
</evidence>
<organism evidence="13 14">
    <name type="scientific">Sphingobacterium spiritivorum</name>
    <name type="common">Flavobacterium spiritivorum</name>
    <dbReference type="NCBI Taxonomy" id="258"/>
    <lineage>
        <taxon>Bacteria</taxon>
        <taxon>Pseudomonadati</taxon>
        <taxon>Bacteroidota</taxon>
        <taxon>Sphingobacteriia</taxon>
        <taxon>Sphingobacteriales</taxon>
        <taxon>Sphingobacteriaceae</taxon>
        <taxon>Sphingobacterium</taxon>
    </lineage>
</organism>
<dbReference type="AlphaFoldDB" id="A0A380BPS6"/>
<dbReference type="HAMAP" id="MF_00036_B">
    <property type="entry name" value="Ala_tRNA_synth_B"/>
    <property type="match status" value="1"/>
</dbReference>
<feature type="binding site" evidence="11">
    <location>
        <position position="560"/>
    </location>
    <ligand>
        <name>Zn(2+)</name>
        <dbReference type="ChEBI" id="CHEBI:29105"/>
    </ligand>
</feature>
<comment type="catalytic activity">
    <reaction evidence="11">
        <text>tRNA(Ala) + L-alanine + ATP = L-alanyl-tRNA(Ala) + AMP + diphosphate</text>
        <dbReference type="Rhea" id="RHEA:12540"/>
        <dbReference type="Rhea" id="RHEA-COMP:9657"/>
        <dbReference type="Rhea" id="RHEA-COMP:9923"/>
        <dbReference type="ChEBI" id="CHEBI:30616"/>
        <dbReference type="ChEBI" id="CHEBI:33019"/>
        <dbReference type="ChEBI" id="CHEBI:57972"/>
        <dbReference type="ChEBI" id="CHEBI:78442"/>
        <dbReference type="ChEBI" id="CHEBI:78497"/>
        <dbReference type="ChEBI" id="CHEBI:456215"/>
        <dbReference type="EC" id="6.1.1.7"/>
    </reaction>
</comment>
<dbReference type="PANTHER" id="PTHR11777:SF9">
    <property type="entry name" value="ALANINE--TRNA LIGASE, CYTOPLASMIC"/>
    <property type="match status" value="1"/>
</dbReference>
<dbReference type="FunFam" id="3.10.310.40:FF:000001">
    <property type="entry name" value="Alanine--tRNA ligase"/>
    <property type="match status" value="1"/>
</dbReference>
<dbReference type="SUPFAM" id="SSF101353">
    <property type="entry name" value="Putative anticodon-binding domain of alanyl-tRNA synthetase (AlaRS)"/>
    <property type="match status" value="1"/>
</dbReference>
<dbReference type="InterPro" id="IPR050058">
    <property type="entry name" value="Ala-tRNA_ligase"/>
</dbReference>
<evidence type="ECO:0000313" key="14">
    <source>
        <dbReference type="Proteomes" id="UP000254893"/>
    </source>
</evidence>
<dbReference type="Gene3D" id="2.40.30.130">
    <property type="match status" value="1"/>
</dbReference>
<keyword evidence="8 11" id="KW-0694">RNA-binding</keyword>
<evidence type="ECO:0000256" key="3">
    <source>
        <dbReference type="ARBA" id="ARBA00022598"/>
    </source>
</evidence>
<name>A0A380BPS6_SPHSI</name>
<dbReference type="InterPro" id="IPR018163">
    <property type="entry name" value="Thr/Ala-tRNA-synth_IIc_edit"/>
</dbReference>
<evidence type="ECO:0000256" key="6">
    <source>
        <dbReference type="ARBA" id="ARBA00022833"/>
    </source>
</evidence>
<keyword evidence="6 11" id="KW-0862">Zinc</keyword>
<evidence type="ECO:0000256" key="8">
    <source>
        <dbReference type="ARBA" id="ARBA00022884"/>
    </source>
</evidence>
<dbReference type="GO" id="GO:0008270">
    <property type="term" value="F:zinc ion binding"/>
    <property type="evidence" value="ECO:0007669"/>
    <property type="project" value="UniProtKB-UniRule"/>
</dbReference>
<feature type="binding site" evidence="11">
    <location>
        <position position="664"/>
    </location>
    <ligand>
        <name>Zn(2+)</name>
        <dbReference type="ChEBI" id="CHEBI:29105"/>
    </ligand>
</feature>
<dbReference type="GO" id="GO:0000049">
    <property type="term" value="F:tRNA binding"/>
    <property type="evidence" value="ECO:0007669"/>
    <property type="project" value="UniProtKB-KW"/>
</dbReference>
<evidence type="ECO:0000256" key="1">
    <source>
        <dbReference type="ARBA" id="ARBA00008226"/>
    </source>
</evidence>
<sequence length="871" mass="97441">MTNREIREAFLNFFKSKNHQIVPSAPVVVKNDPTLMFTNAGMNQFKDFFLGEAQPKHSRIADTQRCLRVSGKHNDLEEVGIDTYHHTLFEMLGNWSFGDYFKKEAIEWAWELLTGVYKLDKDRLYVTIFEGDDSEGLVKDTEAYDFWKSWISEDRILLGNKKDNFWEMGETGPCGPCSEIHYDMRTEEERRTTPGQSLVNADHPQVIEIWNLVFMQFNRLKNGSLESLPAKHVDTGMGFERLVRAIQGKSSNYDTDVFQPMITFIAQKAGIQYGADEKTDIAMRVLSDHIRAVSFAIADGQLPSNNKAGYVIRRILRRAVRYAYTFLNFKTPFINELVPLLAKEFEGVFDELIQQQDFVQKVVLEEEVSFLRTLVTGVQRFEAYAESNAAVGGEFAFELFDTYGFPIDLTELLAREKGLEVDMAGFQEALQIQKDRSRAATAIDTGDWVAVSEDDQVEFVGYDNLKATTEIVKYRKVTAKGKEQYQLVLSVTPFYAEGGGQVGDSGVLLSESTGEKIYITDTKKENGLIVHFTNTLPVQMEGTFEAKVDVQKRLDTENNHSATHLLHAALKEVLGTHVNQKGSLVNADILRFDISHFAKVTEEELKQVEDIVNAKIRENIPLKEQRHVPFQQALDSGVTALFGEKYGDYVRVITFDDQFSKELCGGTHVKATGQIGFFKIISESAVAAGVRRIEAITGTKCAAVIREHFDLVHRLGELLHNPKDFVSTLSKVIDENSALKKEIEKSIIEKSLALKSDLEQKIQQINGVNFLATQVELPNAEALKTLAYALKGAVDNLFLVLGADFEGKPNLTVVVSDQLSKERGLNAGTIVRELAKEINGGGGGQPFFATAGGKNPEGLPAAIAKAKNYIQ</sequence>
<dbReference type="EC" id="6.1.1.7" evidence="11"/>
<comment type="cofactor">
    <cofactor evidence="11">
        <name>Zn(2+)</name>
        <dbReference type="ChEBI" id="CHEBI:29105"/>
    </cofactor>
    <text evidence="11">Binds 1 zinc ion per subunit.</text>
</comment>
<dbReference type="InterPro" id="IPR003156">
    <property type="entry name" value="DHHA1_dom"/>
</dbReference>
<keyword evidence="2 11" id="KW-0820">tRNA-binding</keyword>